<dbReference type="CDD" id="cd00037">
    <property type="entry name" value="CLECT"/>
    <property type="match status" value="1"/>
</dbReference>
<feature type="domain" description="C-type lectin" evidence="1">
    <location>
        <begin position="147"/>
        <end position="253"/>
    </location>
</feature>
<dbReference type="SUPFAM" id="SSF56436">
    <property type="entry name" value="C-type lectin-like"/>
    <property type="match status" value="1"/>
</dbReference>
<dbReference type="InterPro" id="IPR016186">
    <property type="entry name" value="C-type_lectin-like/link_sf"/>
</dbReference>
<evidence type="ECO:0000313" key="5">
    <source>
        <dbReference type="WBParaSite" id="DME_0000238201-mRNA-1"/>
    </source>
</evidence>
<dbReference type="Proteomes" id="UP000274756">
    <property type="component" value="Unassembled WGS sequence"/>
</dbReference>
<proteinExistence type="predicted"/>
<dbReference type="EMBL" id="UYYG01001157">
    <property type="protein sequence ID" value="VDN56769.1"/>
    <property type="molecule type" value="Genomic_DNA"/>
</dbReference>
<dbReference type="WBParaSite" id="DME_0000238201-mRNA-1">
    <property type="protein sequence ID" value="DME_0000238201-mRNA-1"/>
    <property type="gene ID" value="DME_0000238201"/>
</dbReference>
<dbReference type="Pfam" id="PF00059">
    <property type="entry name" value="Lectin_C"/>
    <property type="match status" value="1"/>
</dbReference>
<dbReference type="SMART" id="SM00034">
    <property type="entry name" value="CLECT"/>
    <property type="match status" value="1"/>
</dbReference>
<reference evidence="5" key="1">
    <citation type="submission" date="2017-02" db="UniProtKB">
        <authorList>
            <consortium name="WormBaseParasite"/>
        </authorList>
    </citation>
    <scope>IDENTIFICATION</scope>
</reference>
<dbReference type="Gene3D" id="3.10.100.10">
    <property type="entry name" value="Mannose-Binding Protein A, subunit A"/>
    <property type="match status" value="1"/>
</dbReference>
<dbReference type="OrthoDB" id="5860166at2759"/>
<gene>
    <name evidence="2" type="ORF">DME_LOCUS6742</name>
</gene>
<dbReference type="PANTHER" id="PTHR22803">
    <property type="entry name" value="MANNOSE, PHOSPHOLIPASE, LECTIN RECEPTOR RELATED"/>
    <property type="match status" value="1"/>
</dbReference>
<reference evidence="2 4" key="2">
    <citation type="submission" date="2018-11" db="EMBL/GenBank/DDBJ databases">
        <authorList>
            <consortium name="Pathogen Informatics"/>
        </authorList>
    </citation>
    <scope>NUCLEOTIDE SEQUENCE [LARGE SCALE GENOMIC DNA]</scope>
</reference>
<dbReference type="STRING" id="318479.A0A0N4U656"/>
<evidence type="ECO:0000313" key="4">
    <source>
        <dbReference type="Proteomes" id="UP000274756"/>
    </source>
</evidence>
<dbReference type="InterPro" id="IPR016187">
    <property type="entry name" value="CTDL_fold"/>
</dbReference>
<dbReference type="AlphaFoldDB" id="A0A0N4U656"/>
<dbReference type="InterPro" id="IPR001304">
    <property type="entry name" value="C-type_lectin-like"/>
</dbReference>
<evidence type="ECO:0000313" key="3">
    <source>
        <dbReference type="Proteomes" id="UP000038040"/>
    </source>
</evidence>
<dbReference type="PROSITE" id="PS50041">
    <property type="entry name" value="C_TYPE_LECTIN_2"/>
    <property type="match status" value="1"/>
</dbReference>
<evidence type="ECO:0000259" key="1">
    <source>
        <dbReference type="PROSITE" id="PS50041"/>
    </source>
</evidence>
<evidence type="ECO:0000313" key="2">
    <source>
        <dbReference type="EMBL" id="VDN56769.1"/>
    </source>
</evidence>
<dbReference type="Proteomes" id="UP000038040">
    <property type="component" value="Unplaced"/>
</dbReference>
<dbReference type="InterPro" id="IPR050111">
    <property type="entry name" value="C-type_lectin/snaclec_domain"/>
</dbReference>
<keyword evidence="4" id="KW-1185">Reference proteome</keyword>
<accession>A0A0N4U656</accession>
<name>A0A0N4U656_DRAME</name>
<protein>
    <submittedName>
        <fullName evidence="5">C-type lectin domain-containing protein</fullName>
    </submittedName>
</protein>
<sequence length="268" mass="29507">MSGTRSWLLPCSSGCCTGVSHKIAVKVNGRIMFALLLLFLAFDLSLQQQQVADLNLLAELDRIVQNNATGISGVCSTDNECRVFEYCSFNRCVSDTRNCPGGTCPMGTVCIGNQCIRDPIIATTPLTAQVQRKCPHQWIFNQQFNACYFVGRGPYSYEGANTECTARGGHVASVHSMEEMNFINNLVGSGAYWIGLRKSGSFFPSFTWEDGSPVDFKNFRKSQPDNCCGVGAECTLVNYVGNKGEWDDASCNKLWRNPTNIVCKRAPQ</sequence>
<organism evidence="3 5">
    <name type="scientific">Dracunculus medinensis</name>
    <name type="common">Guinea worm</name>
    <dbReference type="NCBI Taxonomy" id="318479"/>
    <lineage>
        <taxon>Eukaryota</taxon>
        <taxon>Metazoa</taxon>
        <taxon>Ecdysozoa</taxon>
        <taxon>Nematoda</taxon>
        <taxon>Chromadorea</taxon>
        <taxon>Rhabditida</taxon>
        <taxon>Spirurina</taxon>
        <taxon>Dracunculoidea</taxon>
        <taxon>Dracunculidae</taxon>
        <taxon>Dracunculus</taxon>
    </lineage>
</organism>